<evidence type="ECO:0000313" key="10">
    <source>
        <dbReference type="EMBL" id="ERJ92049.1"/>
    </source>
</evidence>
<feature type="domain" description="ABC transporter" evidence="8">
    <location>
        <begin position="326"/>
        <end position="560"/>
    </location>
</feature>
<dbReference type="InterPro" id="IPR003439">
    <property type="entry name" value="ABC_transporter-like_ATP-bd"/>
</dbReference>
<feature type="transmembrane region" description="Helical" evidence="7">
    <location>
        <begin position="258"/>
        <end position="280"/>
    </location>
</feature>
<dbReference type="EMBL" id="AWVH01000039">
    <property type="protein sequence ID" value="ERJ92049.1"/>
    <property type="molecule type" value="Genomic_DNA"/>
</dbReference>
<evidence type="ECO:0000313" key="11">
    <source>
        <dbReference type="Proteomes" id="UP000016649"/>
    </source>
</evidence>
<organism evidence="10 11">
    <name type="scientific">Treponema lecithinolyticum ATCC 700332</name>
    <dbReference type="NCBI Taxonomy" id="1321815"/>
    <lineage>
        <taxon>Bacteria</taxon>
        <taxon>Pseudomonadati</taxon>
        <taxon>Spirochaetota</taxon>
        <taxon>Spirochaetia</taxon>
        <taxon>Spirochaetales</taxon>
        <taxon>Treponemataceae</taxon>
        <taxon>Treponema</taxon>
    </lineage>
</organism>
<feature type="transmembrane region" description="Helical" evidence="7">
    <location>
        <begin position="52"/>
        <end position="79"/>
    </location>
</feature>
<evidence type="ECO:0000259" key="9">
    <source>
        <dbReference type="PROSITE" id="PS50929"/>
    </source>
</evidence>
<keyword evidence="11" id="KW-1185">Reference proteome</keyword>
<dbReference type="Pfam" id="PF00005">
    <property type="entry name" value="ABC_tran"/>
    <property type="match status" value="1"/>
</dbReference>
<feature type="transmembrane region" description="Helical" evidence="7">
    <location>
        <begin position="227"/>
        <end position="252"/>
    </location>
</feature>
<evidence type="ECO:0000256" key="7">
    <source>
        <dbReference type="SAM" id="Phobius"/>
    </source>
</evidence>
<dbReference type="PROSITE" id="PS50893">
    <property type="entry name" value="ABC_TRANSPORTER_2"/>
    <property type="match status" value="1"/>
</dbReference>
<dbReference type="PANTHER" id="PTHR43394:SF1">
    <property type="entry name" value="ATP-BINDING CASSETTE SUB-FAMILY B MEMBER 10, MITOCHONDRIAL"/>
    <property type="match status" value="1"/>
</dbReference>
<dbReference type="RefSeq" id="WP_021687908.1">
    <property type="nucleotide sequence ID" value="NZ_KI260569.1"/>
</dbReference>
<proteinExistence type="predicted"/>
<dbReference type="InterPro" id="IPR003593">
    <property type="entry name" value="AAA+_ATPase"/>
</dbReference>
<dbReference type="Proteomes" id="UP000016649">
    <property type="component" value="Unassembled WGS sequence"/>
</dbReference>
<dbReference type="InterPro" id="IPR017871">
    <property type="entry name" value="ABC_transporter-like_CS"/>
</dbReference>
<evidence type="ECO:0000256" key="3">
    <source>
        <dbReference type="ARBA" id="ARBA00022741"/>
    </source>
</evidence>
<feature type="domain" description="ABC transmembrane type-1" evidence="9">
    <location>
        <begin position="12"/>
        <end position="295"/>
    </location>
</feature>
<comment type="subcellular location">
    <subcellularLocation>
        <location evidence="1">Cell membrane</location>
        <topology evidence="1">Multi-pass membrane protein</topology>
    </subcellularLocation>
</comment>
<keyword evidence="3" id="KW-0547">Nucleotide-binding</keyword>
<dbReference type="Pfam" id="PF00664">
    <property type="entry name" value="ABC_membrane"/>
    <property type="match status" value="1"/>
</dbReference>
<evidence type="ECO:0000256" key="5">
    <source>
        <dbReference type="ARBA" id="ARBA00022989"/>
    </source>
</evidence>
<evidence type="ECO:0000256" key="6">
    <source>
        <dbReference type="ARBA" id="ARBA00023136"/>
    </source>
</evidence>
<keyword evidence="6 7" id="KW-0472">Membrane</keyword>
<sequence length="572" mass="62836">MNLLKNHMGTVLVSVIAAVIGAAFGVIPYFAVARIITLITEKSRNFADFIPLVQAVAIGLIGALVFHSISTLTSHNLAFRVIEYERKRLAAKLSRLSMGSIEKKSSGQWAQFTVETLDKLERPIAHVIPEVIANVLIPIVLVTVIFIQDWKIGVANLVSLPVGILFSFLMMGGYEEKSKAYQNAAKNMNTAAVEYIHGINLIKAFNRSASSYGKFRKAVDANRDSMLNWYLSVCFYMTAAGEIIPATLVFVLPVSLYLFMHGTIQTATLVMCVLLAYASYKPLIKAMVHMDTMANLGVLLGEIKSVMDMPELERGTERQKLDTYSVSFDHVSFGYNENENVFSDLNFSAEEKKLTAIVGPSGSGKSTIAKLIAGFWNAGTGDIRIGSVRLRDMPLEQNMEAVTYVSQENFLFDKSIIENMRMAKENASIEEVQAACKKAGCHDFIMSLPDGYETKAGEAGSSFSGGERQRITIARALLKDSPVVVLDEATAYSDPENEAHIQKSIDALVQNKTVIMIAHRLSTIVHADKIIVIDKGVVQAQGTHDELLKTSALYQSMWASHIRVKNGGTDND</sequence>
<accession>A0ABN0NX94</accession>
<name>A0ABN0NX94_TRELE</name>
<dbReference type="SMART" id="SM00382">
    <property type="entry name" value="AAA"/>
    <property type="match status" value="1"/>
</dbReference>
<dbReference type="InterPro" id="IPR027417">
    <property type="entry name" value="P-loop_NTPase"/>
</dbReference>
<feature type="transmembrane region" description="Helical" evidence="7">
    <location>
        <begin position="12"/>
        <end position="32"/>
    </location>
</feature>
<gene>
    <name evidence="10" type="ORF">HMPREF9193_01707</name>
</gene>
<evidence type="ECO:0000256" key="4">
    <source>
        <dbReference type="ARBA" id="ARBA00022840"/>
    </source>
</evidence>
<evidence type="ECO:0000256" key="1">
    <source>
        <dbReference type="ARBA" id="ARBA00004651"/>
    </source>
</evidence>
<protein>
    <submittedName>
        <fullName evidence="10">ABC transporter, ATP-binding protein</fullName>
    </submittedName>
</protein>
<feature type="transmembrane region" description="Helical" evidence="7">
    <location>
        <begin position="153"/>
        <end position="174"/>
    </location>
</feature>
<dbReference type="InterPro" id="IPR011527">
    <property type="entry name" value="ABC1_TM_dom"/>
</dbReference>
<dbReference type="PANTHER" id="PTHR43394">
    <property type="entry name" value="ATP-DEPENDENT PERMEASE MDL1, MITOCHONDRIAL"/>
    <property type="match status" value="1"/>
</dbReference>
<keyword evidence="5 7" id="KW-1133">Transmembrane helix</keyword>
<dbReference type="Gene3D" id="3.40.50.300">
    <property type="entry name" value="P-loop containing nucleotide triphosphate hydrolases"/>
    <property type="match status" value="1"/>
</dbReference>
<keyword evidence="2 7" id="KW-0812">Transmembrane</keyword>
<feature type="transmembrane region" description="Helical" evidence="7">
    <location>
        <begin position="127"/>
        <end position="147"/>
    </location>
</feature>
<dbReference type="InterPro" id="IPR039421">
    <property type="entry name" value="Type_1_exporter"/>
</dbReference>
<evidence type="ECO:0000259" key="8">
    <source>
        <dbReference type="PROSITE" id="PS50893"/>
    </source>
</evidence>
<dbReference type="InterPro" id="IPR036640">
    <property type="entry name" value="ABC1_TM_sf"/>
</dbReference>
<dbReference type="SUPFAM" id="SSF52540">
    <property type="entry name" value="P-loop containing nucleoside triphosphate hydrolases"/>
    <property type="match status" value="1"/>
</dbReference>
<comment type="caution">
    <text evidence="10">The sequence shown here is derived from an EMBL/GenBank/DDBJ whole genome shotgun (WGS) entry which is preliminary data.</text>
</comment>
<dbReference type="PROSITE" id="PS00211">
    <property type="entry name" value="ABC_TRANSPORTER_1"/>
    <property type="match status" value="1"/>
</dbReference>
<dbReference type="GO" id="GO:0005524">
    <property type="term" value="F:ATP binding"/>
    <property type="evidence" value="ECO:0007669"/>
    <property type="project" value="UniProtKB-KW"/>
</dbReference>
<reference evidence="10 11" key="1">
    <citation type="submission" date="2013-08" db="EMBL/GenBank/DDBJ databases">
        <authorList>
            <person name="Weinstock G."/>
            <person name="Sodergren E."/>
            <person name="Wylie T."/>
            <person name="Fulton L."/>
            <person name="Fulton R."/>
            <person name="Fronick C."/>
            <person name="O'Laughlin M."/>
            <person name="Godfrey J."/>
            <person name="Miner T."/>
            <person name="Herter B."/>
            <person name="Appelbaum E."/>
            <person name="Cordes M."/>
            <person name="Lek S."/>
            <person name="Wollam A."/>
            <person name="Pepin K.H."/>
            <person name="Palsikar V.B."/>
            <person name="Mitreva M."/>
            <person name="Wilson R.K."/>
        </authorList>
    </citation>
    <scope>NUCLEOTIDE SEQUENCE [LARGE SCALE GENOMIC DNA]</scope>
    <source>
        <strain evidence="10 11">ATCC 700332</strain>
    </source>
</reference>
<dbReference type="Gene3D" id="1.20.1560.10">
    <property type="entry name" value="ABC transporter type 1, transmembrane domain"/>
    <property type="match status" value="1"/>
</dbReference>
<keyword evidence="4 10" id="KW-0067">ATP-binding</keyword>
<dbReference type="PROSITE" id="PS50929">
    <property type="entry name" value="ABC_TM1F"/>
    <property type="match status" value="1"/>
</dbReference>
<evidence type="ECO:0000256" key="2">
    <source>
        <dbReference type="ARBA" id="ARBA00022692"/>
    </source>
</evidence>
<dbReference type="SUPFAM" id="SSF90123">
    <property type="entry name" value="ABC transporter transmembrane region"/>
    <property type="match status" value="1"/>
</dbReference>